<dbReference type="FunFam" id="1.10.10.370:FF:000001">
    <property type="entry name" value="Sulfurtransferase"/>
    <property type="match status" value="1"/>
</dbReference>
<dbReference type="GO" id="GO:0016740">
    <property type="term" value="F:transferase activity"/>
    <property type="evidence" value="ECO:0007669"/>
    <property type="project" value="UniProtKB-KW"/>
</dbReference>
<keyword evidence="7" id="KW-1185">Reference proteome</keyword>
<dbReference type="GO" id="GO:0002143">
    <property type="term" value="P:tRNA wobble position uridine thiolation"/>
    <property type="evidence" value="ECO:0007669"/>
    <property type="project" value="TreeGrafter"/>
</dbReference>
<dbReference type="InterPro" id="IPR043163">
    <property type="entry name" value="DsrC-like_N"/>
</dbReference>
<reference evidence="6 7" key="1">
    <citation type="submission" date="2018-06" db="EMBL/GenBank/DDBJ databases">
        <title>OYT1 Genome Sequencing.</title>
        <authorList>
            <person name="Kato S."/>
            <person name="Itoh T."/>
            <person name="Ohkuma M."/>
        </authorList>
    </citation>
    <scope>NUCLEOTIDE SEQUENCE [LARGE SCALE GENOMIC DNA]</scope>
    <source>
        <strain evidence="6 7">OYT1</strain>
    </source>
</reference>
<name>A0A2Z6GD98_9PROT</name>
<dbReference type="InterPro" id="IPR007453">
    <property type="entry name" value="DsrC/TusE"/>
</dbReference>
<dbReference type="PANTHER" id="PTHR37010:SF1">
    <property type="entry name" value="SULFURTRANSFERASE TUSE"/>
    <property type="match status" value="1"/>
</dbReference>
<organism evidence="6 7">
    <name type="scientific">Ferriphaselus amnicola</name>
    <dbReference type="NCBI Taxonomy" id="1188319"/>
    <lineage>
        <taxon>Bacteria</taxon>
        <taxon>Pseudomonadati</taxon>
        <taxon>Pseudomonadota</taxon>
        <taxon>Betaproteobacteria</taxon>
        <taxon>Nitrosomonadales</taxon>
        <taxon>Gallionellaceae</taxon>
        <taxon>Ferriphaselus</taxon>
    </lineage>
</organism>
<accession>A0A2Z6GD98</accession>
<dbReference type="STRING" id="1188319.OYT1_00903"/>
<dbReference type="Gene3D" id="1.10.10.370">
    <property type="entry name" value="DsrC-like protein, C-terminal domain"/>
    <property type="match status" value="1"/>
</dbReference>
<dbReference type="Gene3D" id="3.30.1420.10">
    <property type="match status" value="1"/>
</dbReference>
<evidence type="ECO:0000256" key="5">
    <source>
        <dbReference type="PIRSR" id="PIRSR006223-50"/>
    </source>
</evidence>
<protein>
    <submittedName>
        <fullName evidence="6">Sulfurtransferase TusE</fullName>
    </submittedName>
</protein>
<dbReference type="EMBL" id="AP018738">
    <property type="protein sequence ID" value="BBE51437.1"/>
    <property type="molecule type" value="Genomic_DNA"/>
</dbReference>
<evidence type="ECO:0000313" key="7">
    <source>
        <dbReference type="Proteomes" id="UP000033070"/>
    </source>
</evidence>
<evidence type="ECO:0000256" key="2">
    <source>
        <dbReference type="ARBA" id="ARBA00005718"/>
    </source>
</evidence>
<dbReference type="GO" id="GO:0097163">
    <property type="term" value="F:sulfur carrier activity"/>
    <property type="evidence" value="ECO:0007669"/>
    <property type="project" value="TreeGrafter"/>
</dbReference>
<dbReference type="GO" id="GO:0005737">
    <property type="term" value="C:cytoplasm"/>
    <property type="evidence" value="ECO:0007669"/>
    <property type="project" value="UniProtKB-SubCell"/>
</dbReference>
<dbReference type="PIRSF" id="PIRSF006223">
    <property type="entry name" value="DsrC_TusE"/>
    <property type="match status" value="1"/>
</dbReference>
<dbReference type="InterPro" id="IPR025526">
    <property type="entry name" value="DsrC-like_dom_sf"/>
</dbReference>
<comment type="subcellular location">
    <subcellularLocation>
        <location evidence="1">Cytoplasm</location>
    </subcellularLocation>
</comment>
<dbReference type="NCBIfam" id="TIGR03342">
    <property type="entry name" value="dsrC_tusE_dsvC"/>
    <property type="match status" value="1"/>
</dbReference>
<dbReference type="InterPro" id="IPR042072">
    <property type="entry name" value="DsrC-like_C"/>
</dbReference>
<evidence type="ECO:0000256" key="1">
    <source>
        <dbReference type="ARBA" id="ARBA00004496"/>
    </source>
</evidence>
<dbReference type="Pfam" id="PF04358">
    <property type="entry name" value="DsrC"/>
    <property type="match status" value="1"/>
</dbReference>
<evidence type="ECO:0000256" key="4">
    <source>
        <dbReference type="ARBA" id="ARBA00022679"/>
    </source>
</evidence>
<gene>
    <name evidence="6" type="ORF">OYT1_ch1911</name>
</gene>
<keyword evidence="3" id="KW-0963">Cytoplasm</keyword>
<comment type="similarity">
    <text evidence="2">Belongs to the DsrC/TusE family.</text>
</comment>
<evidence type="ECO:0000256" key="3">
    <source>
        <dbReference type="ARBA" id="ARBA00022490"/>
    </source>
</evidence>
<feature type="active site" description="Cysteine persulfide intermediate" evidence="5">
    <location>
        <position position="110"/>
    </location>
</feature>
<dbReference type="AlphaFoldDB" id="A0A2Z6GD98"/>
<sequence>MANIEVGGNSYETDEEGYLVNLSDWNADIANYIAATESINMSEQHWEVVNFLREYFEEYQIAPAVRVLTKAIGKKLGADKGNSEYLYGLFPYGPGKQACKIAGLPKPTGCV</sequence>
<proteinExistence type="inferred from homology"/>
<dbReference type="SUPFAM" id="SSF69721">
    <property type="entry name" value="DsrC, the gamma subunit of dissimilatory sulfite reductase"/>
    <property type="match status" value="1"/>
</dbReference>
<dbReference type="PANTHER" id="PTHR37010">
    <property type="entry name" value="SULFURTRANSFERASE TUSE"/>
    <property type="match status" value="1"/>
</dbReference>
<dbReference type="Proteomes" id="UP000033070">
    <property type="component" value="Chromosome"/>
</dbReference>
<evidence type="ECO:0000313" key="6">
    <source>
        <dbReference type="EMBL" id="BBE51437.1"/>
    </source>
</evidence>
<keyword evidence="4 6" id="KW-0808">Transferase</keyword>
<dbReference type="KEGG" id="fam:OYT1_ch1911"/>
<dbReference type="RefSeq" id="WP_062626106.1">
    <property type="nucleotide sequence ID" value="NZ_AP018738.1"/>
</dbReference>
<dbReference type="OrthoDB" id="9786347at2"/>